<comment type="subcellular location">
    <subcellularLocation>
        <location evidence="1">Membrane</location>
        <topology evidence="1">Multi-pass membrane protein</topology>
    </subcellularLocation>
</comment>
<keyword evidence="4 11" id="KW-1133">Transmembrane helix</keyword>
<feature type="transmembrane region" description="Helical" evidence="11">
    <location>
        <begin position="340"/>
        <end position="359"/>
    </location>
</feature>
<sequence length="422" mass="48353">MVNNGYAPVMIVVSRNLSSHLMANGTLDESATYSMESAGLDNTTSLNLSKLPYPHTIEYKPMLEMIFKTLLYVPIIVLTIIGNTIVIAVVAKNKRMQTTTNYYIVNLAVADCLIALTCSWTHLVDDLTPFWVLGGFFCTFNAFCQVLSLMASVFTLTFIACDRFFGIVYAMKAHFIERRASFTIVLIWLLSIAVASPLIFYRGYQEVQWKDVTESFCMDTWPVNIIHNPETKTSIVDHRARRTYFMFVCVALFFVPCLVMFCAYLVIIVTLWSAQVPGERISKDIKSQTKMRKRVVVMLVIILTVFMICWSPLVGSLIYAEFVHDNLHQFAQWYAPYEFFSKYLAHFNSFINPFIYAGFNNNFKKGKRRLSESLSRRRHTYSLQHYGVSSRLLPELHSHDQSVSAPQTRNQRGAAPTNCHRV</sequence>
<feature type="transmembrane region" description="Helical" evidence="11">
    <location>
        <begin position="130"/>
        <end position="159"/>
    </location>
</feature>
<feature type="transmembrane region" description="Helical" evidence="11">
    <location>
        <begin position="180"/>
        <end position="201"/>
    </location>
</feature>
<dbReference type="PRINTS" id="PR00237">
    <property type="entry name" value="GPCRRHODOPSN"/>
</dbReference>
<keyword evidence="3 9" id="KW-0812">Transmembrane</keyword>
<feature type="region of interest" description="Disordered" evidence="10">
    <location>
        <begin position="401"/>
        <end position="422"/>
    </location>
</feature>
<dbReference type="PANTHER" id="PTHR45695">
    <property type="entry name" value="LEUCOKININ RECEPTOR-RELATED"/>
    <property type="match status" value="1"/>
</dbReference>
<feature type="transmembrane region" description="Helical" evidence="11">
    <location>
        <begin position="103"/>
        <end position="124"/>
    </location>
</feature>
<dbReference type="AlphaFoldDB" id="A0A9W2ZP30"/>
<dbReference type="GO" id="GO:0005886">
    <property type="term" value="C:plasma membrane"/>
    <property type="evidence" value="ECO:0007669"/>
    <property type="project" value="TreeGrafter"/>
</dbReference>
<dbReference type="GeneID" id="106076272"/>
<dbReference type="RefSeq" id="XP_055876807.1">
    <property type="nucleotide sequence ID" value="XM_056020832.1"/>
</dbReference>
<dbReference type="Pfam" id="PF00001">
    <property type="entry name" value="7tm_1"/>
    <property type="match status" value="1"/>
</dbReference>
<dbReference type="InterPro" id="IPR000276">
    <property type="entry name" value="GPCR_Rhodpsn"/>
</dbReference>
<dbReference type="InterPro" id="IPR000611">
    <property type="entry name" value="NPY_rcpt"/>
</dbReference>
<reference evidence="14 15" key="1">
    <citation type="submission" date="2025-04" db="UniProtKB">
        <authorList>
            <consortium name="RefSeq"/>
        </authorList>
    </citation>
    <scope>IDENTIFICATION</scope>
</reference>
<feature type="transmembrane region" description="Helical" evidence="11">
    <location>
        <begin position="70"/>
        <end position="91"/>
    </location>
</feature>
<evidence type="ECO:0000256" key="4">
    <source>
        <dbReference type="ARBA" id="ARBA00022989"/>
    </source>
</evidence>
<dbReference type="PROSITE" id="PS50262">
    <property type="entry name" value="G_PROTEIN_RECEP_F1_2"/>
    <property type="match status" value="1"/>
</dbReference>
<dbReference type="Gene3D" id="1.20.1070.10">
    <property type="entry name" value="Rhodopsin 7-helix transmembrane proteins"/>
    <property type="match status" value="1"/>
</dbReference>
<evidence type="ECO:0000313" key="13">
    <source>
        <dbReference type="Proteomes" id="UP001165740"/>
    </source>
</evidence>
<evidence type="ECO:0000256" key="7">
    <source>
        <dbReference type="ARBA" id="ARBA00023170"/>
    </source>
</evidence>
<protein>
    <submittedName>
        <fullName evidence="14 15">QRFP-like peptide receptor isoform X1</fullName>
    </submittedName>
</protein>
<evidence type="ECO:0000313" key="15">
    <source>
        <dbReference type="RefSeq" id="XP_055876808.1"/>
    </source>
</evidence>
<evidence type="ECO:0000256" key="9">
    <source>
        <dbReference type="RuleBase" id="RU000688"/>
    </source>
</evidence>
<dbReference type="PANTHER" id="PTHR45695:SF9">
    <property type="entry name" value="LEUCOKININ RECEPTOR"/>
    <property type="match status" value="1"/>
</dbReference>
<evidence type="ECO:0000256" key="6">
    <source>
        <dbReference type="ARBA" id="ARBA00023136"/>
    </source>
</evidence>
<dbReference type="GO" id="GO:0004983">
    <property type="term" value="F:neuropeptide Y receptor activity"/>
    <property type="evidence" value="ECO:0007669"/>
    <property type="project" value="InterPro"/>
</dbReference>
<dbReference type="RefSeq" id="XP_055876808.1">
    <property type="nucleotide sequence ID" value="XM_056020833.1"/>
</dbReference>
<evidence type="ECO:0000256" key="10">
    <source>
        <dbReference type="SAM" id="MobiDB-lite"/>
    </source>
</evidence>
<dbReference type="SUPFAM" id="SSF81321">
    <property type="entry name" value="Family A G protein-coupled receptor-like"/>
    <property type="match status" value="1"/>
</dbReference>
<keyword evidence="6 11" id="KW-0472">Membrane</keyword>
<dbReference type="OrthoDB" id="5975505at2759"/>
<feature type="transmembrane region" description="Helical" evidence="11">
    <location>
        <begin position="295"/>
        <end position="320"/>
    </location>
</feature>
<evidence type="ECO:0000259" key="12">
    <source>
        <dbReference type="PROSITE" id="PS50262"/>
    </source>
</evidence>
<keyword evidence="8 9" id="KW-0807">Transducer</keyword>
<evidence type="ECO:0000256" key="1">
    <source>
        <dbReference type="ARBA" id="ARBA00004141"/>
    </source>
</evidence>
<organism evidence="13 14">
    <name type="scientific">Biomphalaria glabrata</name>
    <name type="common">Bloodfluke planorb</name>
    <name type="synonym">Freshwater snail</name>
    <dbReference type="NCBI Taxonomy" id="6526"/>
    <lineage>
        <taxon>Eukaryota</taxon>
        <taxon>Metazoa</taxon>
        <taxon>Spiralia</taxon>
        <taxon>Lophotrochozoa</taxon>
        <taxon>Mollusca</taxon>
        <taxon>Gastropoda</taxon>
        <taxon>Heterobranchia</taxon>
        <taxon>Euthyneura</taxon>
        <taxon>Panpulmonata</taxon>
        <taxon>Hygrophila</taxon>
        <taxon>Lymnaeoidea</taxon>
        <taxon>Planorbidae</taxon>
        <taxon>Biomphalaria</taxon>
    </lineage>
</organism>
<evidence type="ECO:0000256" key="2">
    <source>
        <dbReference type="ARBA" id="ARBA00010663"/>
    </source>
</evidence>
<feature type="transmembrane region" description="Helical" evidence="11">
    <location>
        <begin position="244"/>
        <end position="274"/>
    </location>
</feature>
<evidence type="ECO:0000256" key="3">
    <source>
        <dbReference type="ARBA" id="ARBA00022692"/>
    </source>
</evidence>
<dbReference type="Proteomes" id="UP001165740">
    <property type="component" value="Chromosome 2"/>
</dbReference>
<keyword evidence="7 9" id="KW-0675">Receptor</keyword>
<dbReference type="InterPro" id="IPR017452">
    <property type="entry name" value="GPCR_Rhodpsn_7TM"/>
</dbReference>
<keyword evidence="13" id="KW-1185">Reference proteome</keyword>
<dbReference type="PROSITE" id="PS00237">
    <property type="entry name" value="G_PROTEIN_RECEP_F1_1"/>
    <property type="match status" value="1"/>
</dbReference>
<feature type="domain" description="G-protein coupled receptors family 1 profile" evidence="12">
    <location>
        <begin position="82"/>
        <end position="356"/>
    </location>
</feature>
<comment type="similarity">
    <text evidence="2 9">Belongs to the G-protein coupled receptor 1 family.</text>
</comment>
<proteinExistence type="inferred from homology"/>
<dbReference type="CDD" id="cd00637">
    <property type="entry name" value="7tm_classA_rhodopsin-like"/>
    <property type="match status" value="1"/>
</dbReference>
<dbReference type="PRINTS" id="PR01012">
    <property type="entry name" value="NRPEPTIDEYR"/>
</dbReference>
<keyword evidence="5 9" id="KW-0297">G-protein coupled receptor</keyword>
<accession>A0A9W2ZP30</accession>
<feature type="compositionally biased region" description="Polar residues" evidence="10">
    <location>
        <begin position="401"/>
        <end position="411"/>
    </location>
</feature>
<evidence type="ECO:0000313" key="14">
    <source>
        <dbReference type="RefSeq" id="XP_055876807.1"/>
    </source>
</evidence>
<dbReference type="OMA" id="WAPFQIT"/>
<gene>
    <name evidence="14 15" type="primary">LOC106076272</name>
</gene>
<evidence type="ECO:0000256" key="8">
    <source>
        <dbReference type="ARBA" id="ARBA00023224"/>
    </source>
</evidence>
<evidence type="ECO:0000256" key="5">
    <source>
        <dbReference type="ARBA" id="ARBA00023040"/>
    </source>
</evidence>
<name>A0A9W2ZP30_BIOGL</name>
<evidence type="ECO:0000256" key="11">
    <source>
        <dbReference type="SAM" id="Phobius"/>
    </source>
</evidence>